<dbReference type="GO" id="GO:0008849">
    <property type="term" value="F:enterochelin esterase activity"/>
    <property type="evidence" value="ECO:0007669"/>
    <property type="project" value="InterPro"/>
</dbReference>
<accession>A0AAE4ZD17</accession>
<dbReference type="GO" id="GO:0005737">
    <property type="term" value="C:cytoplasm"/>
    <property type="evidence" value="ECO:0007669"/>
    <property type="project" value="UniProtKB-SubCell"/>
</dbReference>
<proteinExistence type="inferred from homology"/>
<gene>
    <name evidence="7" type="ORF">GWO12_11800</name>
</gene>
<sequence length="425" mass="47199">MCLSVFVRLPLAALVLLATASPTRGQVASSPSIEELAADLERQGPTAEGRFWDLVEERGAPLVEDAGAPGRSVVTFVYRGDAETRRVRLESNINALSIDGITTDFESLGMMERLADTDVWHIAYEVGNDLRVPYSFEVFGSGSEPETVLDSHNEKVWEPEVDALRASIVELAGAPPQPWRGRTAEAGDWDQVELDEGDEARTVWVYKPASFDPESERPYPVLLGLGAFGIGVGMRVDRMVDHLIETGRIPTLVVALTDLRSASEVERYRPTVHAVVDTVLPYLRAHYRATSDPGAVVIAGTSRRGMVSAIVAFERPEAIGNVLSMSGSFYWKPADEVEYEWVPTRVAAWPARDVRFYLAAGWLETVVTPTNRGHYMVSTNRHMRDVLRARGYDLRYVEFNGVHSELNWQDWLAAGLEHFLGPDTR</sequence>
<dbReference type="InterPro" id="IPR013783">
    <property type="entry name" value="Ig-like_fold"/>
</dbReference>
<dbReference type="Gene3D" id="3.40.50.1820">
    <property type="entry name" value="alpha/beta hydrolase"/>
    <property type="match status" value="1"/>
</dbReference>
<dbReference type="GO" id="GO:0006826">
    <property type="term" value="P:iron ion transport"/>
    <property type="evidence" value="ECO:0007669"/>
    <property type="project" value="InterPro"/>
</dbReference>
<evidence type="ECO:0000256" key="1">
    <source>
        <dbReference type="ARBA" id="ARBA00004496"/>
    </source>
</evidence>
<feature type="signal peptide" evidence="5">
    <location>
        <begin position="1"/>
        <end position="20"/>
    </location>
</feature>
<dbReference type="InterPro" id="IPR014756">
    <property type="entry name" value="Ig_E-set"/>
</dbReference>
<dbReference type="EMBL" id="JAACAK010000095">
    <property type="protein sequence ID" value="NIR75775.1"/>
    <property type="molecule type" value="Genomic_DNA"/>
</dbReference>
<comment type="subcellular location">
    <subcellularLocation>
        <location evidence="1">Cytoplasm</location>
    </subcellularLocation>
</comment>
<organism evidence="7 8">
    <name type="scientific">Candidatus Kutchimonas denitrificans</name>
    <dbReference type="NCBI Taxonomy" id="3056748"/>
    <lineage>
        <taxon>Bacteria</taxon>
        <taxon>Pseudomonadati</taxon>
        <taxon>Gemmatimonadota</taxon>
        <taxon>Gemmatimonadia</taxon>
        <taxon>Candidatus Palauibacterales</taxon>
        <taxon>Candidatus Palauibacteraceae</taxon>
        <taxon>Candidatus Kutchimonas</taxon>
    </lineage>
</organism>
<dbReference type="GO" id="GO:0005506">
    <property type="term" value="F:iron ion binding"/>
    <property type="evidence" value="ECO:0007669"/>
    <property type="project" value="InterPro"/>
</dbReference>
<dbReference type="InterPro" id="IPR021764">
    <property type="entry name" value="Enterochelin_esterase_N"/>
</dbReference>
<dbReference type="Proteomes" id="UP000702544">
    <property type="component" value="Unassembled WGS sequence"/>
</dbReference>
<dbReference type="InterPro" id="IPR050583">
    <property type="entry name" value="Mycobacterial_A85_antigen"/>
</dbReference>
<reference evidence="7 8" key="1">
    <citation type="submission" date="2020-01" db="EMBL/GenBank/DDBJ databases">
        <title>Genomes assembled from Gulf of Kutch pelagic sediment metagenomes.</title>
        <authorList>
            <person name="Chandrashekar M."/>
            <person name="Mahajan M.S."/>
            <person name="Dave K.J."/>
            <person name="Vatsa P."/>
            <person name="Nathani N.M."/>
        </authorList>
    </citation>
    <scope>NUCLEOTIDE SEQUENCE [LARGE SCALE GENOMIC DNA]</scope>
    <source>
        <strain evidence="7">KS3-K002</strain>
    </source>
</reference>
<evidence type="ECO:0000259" key="6">
    <source>
        <dbReference type="Pfam" id="PF11806"/>
    </source>
</evidence>
<dbReference type="InterPro" id="IPR000801">
    <property type="entry name" value="Esterase-like"/>
</dbReference>
<evidence type="ECO:0000313" key="8">
    <source>
        <dbReference type="Proteomes" id="UP000702544"/>
    </source>
</evidence>
<comment type="caution">
    <text evidence="7">The sequence shown here is derived from an EMBL/GenBank/DDBJ whole genome shotgun (WGS) entry which is preliminary data.</text>
</comment>
<evidence type="ECO:0000256" key="4">
    <source>
        <dbReference type="ARBA" id="ARBA00024201"/>
    </source>
</evidence>
<protein>
    <submittedName>
        <fullName evidence="7">DUF3327 domain-containing protein</fullName>
    </submittedName>
</protein>
<evidence type="ECO:0000256" key="3">
    <source>
        <dbReference type="ARBA" id="ARBA00022801"/>
    </source>
</evidence>
<dbReference type="Gene3D" id="2.60.40.10">
    <property type="entry name" value="Immunoglobulins"/>
    <property type="match status" value="1"/>
</dbReference>
<comment type="similarity">
    <text evidence="4">Belongs to the Fes family.</text>
</comment>
<dbReference type="AlphaFoldDB" id="A0AAE4ZD17"/>
<dbReference type="PANTHER" id="PTHR48098:SF3">
    <property type="entry name" value="IRON(III) ENTEROBACTIN ESTERASE"/>
    <property type="match status" value="1"/>
</dbReference>
<dbReference type="PANTHER" id="PTHR48098">
    <property type="entry name" value="ENTEROCHELIN ESTERASE-RELATED"/>
    <property type="match status" value="1"/>
</dbReference>
<dbReference type="SUPFAM" id="SSF53474">
    <property type="entry name" value="alpha/beta-Hydrolases"/>
    <property type="match status" value="1"/>
</dbReference>
<keyword evidence="5" id="KW-0732">Signal</keyword>
<dbReference type="Pfam" id="PF11806">
    <property type="entry name" value="Enterochelin_N"/>
    <property type="match status" value="1"/>
</dbReference>
<name>A0AAE4ZD17_9BACT</name>
<keyword evidence="2" id="KW-0963">Cytoplasm</keyword>
<feature type="domain" description="Enterochelin esterase N-terminal" evidence="6">
    <location>
        <begin position="74"/>
        <end position="145"/>
    </location>
</feature>
<dbReference type="InterPro" id="IPR029058">
    <property type="entry name" value="AB_hydrolase_fold"/>
</dbReference>
<dbReference type="SUPFAM" id="SSF81296">
    <property type="entry name" value="E set domains"/>
    <property type="match status" value="1"/>
</dbReference>
<evidence type="ECO:0000256" key="5">
    <source>
        <dbReference type="SAM" id="SignalP"/>
    </source>
</evidence>
<feature type="chain" id="PRO_5041929719" evidence="5">
    <location>
        <begin position="21"/>
        <end position="425"/>
    </location>
</feature>
<evidence type="ECO:0000256" key="2">
    <source>
        <dbReference type="ARBA" id="ARBA00022490"/>
    </source>
</evidence>
<keyword evidence="3" id="KW-0378">Hydrolase</keyword>
<dbReference type="Pfam" id="PF00756">
    <property type="entry name" value="Esterase"/>
    <property type="match status" value="1"/>
</dbReference>
<evidence type="ECO:0000313" key="7">
    <source>
        <dbReference type="EMBL" id="NIR75775.1"/>
    </source>
</evidence>